<keyword evidence="1" id="KW-1133">Transmembrane helix</keyword>
<keyword evidence="1" id="KW-0472">Membrane</keyword>
<protein>
    <submittedName>
        <fullName evidence="2">Uncharacterized protein</fullName>
    </submittedName>
</protein>
<sequence length="68" mass="7850">YKIYKSKSIGNTSIVSLVSVFANCHVWTLQSLLASNWFPVFTTFVSGDFTTPIYMVVFLQYTTDRWKT</sequence>
<dbReference type="AlphaFoldDB" id="A0A8J5M153"/>
<evidence type="ECO:0000313" key="2">
    <source>
        <dbReference type="EMBL" id="KAG6956938.1"/>
    </source>
</evidence>
<feature type="non-terminal residue" evidence="2">
    <location>
        <position position="1"/>
    </location>
</feature>
<keyword evidence="1" id="KW-0812">Transmembrane</keyword>
<feature type="transmembrane region" description="Helical" evidence="1">
    <location>
        <begin position="12"/>
        <end position="30"/>
    </location>
</feature>
<dbReference type="Proteomes" id="UP000709295">
    <property type="component" value="Unassembled WGS sequence"/>
</dbReference>
<keyword evidence="3" id="KW-1185">Reference proteome</keyword>
<evidence type="ECO:0000256" key="1">
    <source>
        <dbReference type="SAM" id="Phobius"/>
    </source>
</evidence>
<feature type="transmembrane region" description="Helical" evidence="1">
    <location>
        <begin position="36"/>
        <end position="59"/>
    </location>
</feature>
<gene>
    <name evidence="2" type="ORF">JG688_00011201</name>
</gene>
<reference evidence="2" key="1">
    <citation type="submission" date="2021-01" db="EMBL/GenBank/DDBJ databases">
        <title>Phytophthora aleatoria, a newly-described species from Pinus radiata is distinct from Phytophthora cactorum isolates based on comparative genomics.</title>
        <authorList>
            <person name="Mcdougal R."/>
            <person name="Panda P."/>
            <person name="Williams N."/>
            <person name="Studholme D.J."/>
        </authorList>
    </citation>
    <scope>NUCLEOTIDE SEQUENCE</scope>
    <source>
        <strain evidence="2">NZFS 4037</strain>
    </source>
</reference>
<name>A0A8J5M153_9STRA</name>
<comment type="caution">
    <text evidence="2">The sequence shown here is derived from an EMBL/GenBank/DDBJ whole genome shotgun (WGS) entry which is preliminary data.</text>
</comment>
<dbReference type="FunFam" id="1.20.1280.290:FF:000007">
    <property type="entry name" value="Bidirectional sugar transporter SWEET7"/>
    <property type="match status" value="1"/>
</dbReference>
<accession>A0A8J5M153</accession>
<organism evidence="2 3">
    <name type="scientific">Phytophthora aleatoria</name>
    <dbReference type="NCBI Taxonomy" id="2496075"/>
    <lineage>
        <taxon>Eukaryota</taxon>
        <taxon>Sar</taxon>
        <taxon>Stramenopiles</taxon>
        <taxon>Oomycota</taxon>
        <taxon>Peronosporomycetes</taxon>
        <taxon>Peronosporales</taxon>
        <taxon>Peronosporaceae</taxon>
        <taxon>Phytophthora</taxon>
    </lineage>
</organism>
<dbReference type="EMBL" id="JAENGY010000767">
    <property type="protein sequence ID" value="KAG6956938.1"/>
    <property type="molecule type" value="Genomic_DNA"/>
</dbReference>
<evidence type="ECO:0000313" key="3">
    <source>
        <dbReference type="Proteomes" id="UP000709295"/>
    </source>
</evidence>
<proteinExistence type="predicted"/>